<evidence type="ECO:0000256" key="3">
    <source>
        <dbReference type="RuleBase" id="RU000363"/>
    </source>
</evidence>
<dbReference type="Gene3D" id="3.40.50.720">
    <property type="entry name" value="NAD(P)-binding Rossmann-like Domain"/>
    <property type="match status" value="1"/>
</dbReference>
<evidence type="ECO:0000313" key="5">
    <source>
        <dbReference type="EMBL" id="MCS4555056.1"/>
    </source>
</evidence>
<reference evidence="5 6" key="1">
    <citation type="submission" date="2022-02" db="EMBL/GenBank/DDBJ databases">
        <authorList>
            <person name="Zhuang L."/>
        </authorList>
    </citation>
    <scope>NUCLEOTIDE SEQUENCE [LARGE SCALE GENOMIC DNA]</scope>
    <source>
        <strain evidence="5 6">C32</strain>
    </source>
</reference>
<dbReference type="EMBL" id="JAKOGG010000001">
    <property type="protein sequence ID" value="MCS4555056.1"/>
    <property type="molecule type" value="Genomic_DNA"/>
</dbReference>
<keyword evidence="2" id="KW-0560">Oxidoreductase</keyword>
<dbReference type="Pfam" id="PF00106">
    <property type="entry name" value="adh_short"/>
    <property type="match status" value="1"/>
</dbReference>
<dbReference type="InterPro" id="IPR057326">
    <property type="entry name" value="KR_dom"/>
</dbReference>
<dbReference type="PROSITE" id="PS00061">
    <property type="entry name" value="ADH_SHORT"/>
    <property type="match status" value="1"/>
</dbReference>
<dbReference type="Proteomes" id="UP001201549">
    <property type="component" value="Unassembled WGS sequence"/>
</dbReference>
<dbReference type="PRINTS" id="PR00080">
    <property type="entry name" value="SDRFAMILY"/>
</dbReference>
<name>A0ABT2FFR7_9GAMM</name>
<dbReference type="PANTHER" id="PTHR44196">
    <property type="entry name" value="DEHYDROGENASE/REDUCTASE SDR FAMILY MEMBER 7B"/>
    <property type="match status" value="1"/>
</dbReference>
<evidence type="ECO:0000256" key="2">
    <source>
        <dbReference type="ARBA" id="ARBA00023002"/>
    </source>
</evidence>
<dbReference type="CDD" id="cd05233">
    <property type="entry name" value="SDR_c"/>
    <property type="match status" value="1"/>
</dbReference>
<accession>A0ABT2FFR7</accession>
<sequence length="276" mass="29757">MNFSEQRWVITGASGGIGAAIAKELAQRGATLLLCGRNQIKLAHLKAKLVGQHQLFVGDLTQACSLGELQQAADRFNANGVINCLGVNQLQTFVQSSNADIRQMLDTNLLTPISVCQALLPRLQTQPSATIVNVGSILGSIGYPGSALYCASKFGLRGFTESLRRELADSHVNVLYFAPRATDTEINSPAMQQLNQQLGNKSDSPMWVAQQLCQRLQSAPKGAAYLGWPEKLFVRINALFPGLVDGASLKQLPIIKRFCQQQPSSSAATGEHHEAS</sequence>
<dbReference type="InterPro" id="IPR020904">
    <property type="entry name" value="Sc_DH/Rdtase_CS"/>
</dbReference>
<dbReference type="RefSeq" id="WP_238894455.1">
    <property type="nucleotide sequence ID" value="NZ_JAKOGG010000001.1"/>
</dbReference>
<dbReference type="SMART" id="SM00822">
    <property type="entry name" value="PKS_KR"/>
    <property type="match status" value="1"/>
</dbReference>
<evidence type="ECO:0000259" key="4">
    <source>
        <dbReference type="SMART" id="SM00822"/>
    </source>
</evidence>
<evidence type="ECO:0000256" key="1">
    <source>
        <dbReference type="ARBA" id="ARBA00006484"/>
    </source>
</evidence>
<feature type="domain" description="Ketoreductase" evidence="4">
    <location>
        <begin position="6"/>
        <end position="184"/>
    </location>
</feature>
<comment type="similarity">
    <text evidence="1 3">Belongs to the short-chain dehydrogenases/reductases (SDR) family.</text>
</comment>
<dbReference type="NCBIfam" id="NF006565">
    <property type="entry name" value="PRK09072.1"/>
    <property type="match status" value="1"/>
</dbReference>
<dbReference type="InterPro" id="IPR002347">
    <property type="entry name" value="SDR_fam"/>
</dbReference>
<protein>
    <submittedName>
        <fullName evidence="5">SDR family oxidoreductase</fullName>
    </submittedName>
</protein>
<dbReference type="PANTHER" id="PTHR44196:SF1">
    <property type="entry name" value="DEHYDROGENASE_REDUCTASE SDR FAMILY MEMBER 7B"/>
    <property type="match status" value="1"/>
</dbReference>
<dbReference type="PRINTS" id="PR00081">
    <property type="entry name" value="GDHRDH"/>
</dbReference>
<gene>
    <name evidence="5" type="ORF">L9G74_01230</name>
</gene>
<proteinExistence type="inferred from homology"/>
<evidence type="ECO:0000313" key="6">
    <source>
        <dbReference type="Proteomes" id="UP001201549"/>
    </source>
</evidence>
<comment type="caution">
    <text evidence="5">The sequence shown here is derived from an EMBL/GenBank/DDBJ whole genome shotgun (WGS) entry which is preliminary data.</text>
</comment>
<reference evidence="6" key="2">
    <citation type="submission" date="2023-07" db="EMBL/GenBank/DDBJ databases">
        <title>Shewanella mangrovi sp. nov., an acetaldehyde- degrading bacterium isolated from mangrove sediment.</title>
        <authorList>
            <person name="Liu Y."/>
        </authorList>
    </citation>
    <scope>NUCLEOTIDE SEQUENCE [LARGE SCALE GENOMIC DNA]</scope>
    <source>
        <strain evidence="6">C32</strain>
    </source>
</reference>
<organism evidence="5 6">
    <name type="scientific">Shewanella electrica</name>
    <dbReference type="NCBI Taxonomy" id="515560"/>
    <lineage>
        <taxon>Bacteria</taxon>
        <taxon>Pseudomonadati</taxon>
        <taxon>Pseudomonadota</taxon>
        <taxon>Gammaproteobacteria</taxon>
        <taxon>Alteromonadales</taxon>
        <taxon>Shewanellaceae</taxon>
        <taxon>Shewanella</taxon>
    </lineage>
</organism>
<keyword evidence="6" id="KW-1185">Reference proteome</keyword>
<dbReference type="InterPro" id="IPR036291">
    <property type="entry name" value="NAD(P)-bd_dom_sf"/>
</dbReference>
<dbReference type="SUPFAM" id="SSF51735">
    <property type="entry name" value="NAD(P)-binding Rossmann-fold domains"/>
    <property type="match status" value="1"/>
</dbReference>